<dbReference type="InterPro" id="IPR036709">
    <property type="entry name" value="Autotransporte_beta_dom_sf"/>
</dbReference>
<dbReference type="InterPro" id="IPR013425">
    <property type="entry name" value="Autotrns_rpt"/>
</dbReference>
<dbReference type="NCBIfam" id="TIGR01414">
    <property type="entry name" value="autotrans_barl"/>
    <property type="match status" value="1"/>
</dbReference>
<dbReference type="Pfam" id="PF03797">
    <property type="entry name" value="Autotransporter"/>
    <property type="match status" value="1"/>
</dbReference>
<dbReference type="Pfam" id="PF12951">
    <property type="entry name" value="PATR"/>
    <property type="match status" value="5"/>
</dbReference>
<dbReference type="GO" id="GO:0019867">
    <property type="term" value="C:outer membrane"/>
    <property type="evidence" value="ECO:0007669"/>
    <property type="project" value="InterPro"/>
</dbReference>
<sequence>MNHIYRIVWCAAANAWRVASELAGNRRGNGLNSRTGVSARPAMRGEVRGVRGACVPSPLRGVCAVLMAASCIAVTPIARADSTGGQGSSDGGVGGSGNGGGGGGGLTGATGSASANGSGGDGSIFAYASPGMTGTVGVGGAAGASTTGSTAITGQAGGAGGGVGSQGAFDGGGGGGGAGVDSTTASASLINATTVTGGAGGAGGSGTYEYNGGGGGGGVGLSMVDGSLTNSGTIAGGAGGNGGVGGSVGGGGGGGDGVDVTGTAGTVIVNTGTIAGGTGGSSDGGQQGGGGEGIVGASLSITNSGTISGGSGLGGTANAIEFTGGTNALTLETGSTLTGNIAIDAGSVLFNQTSAQTLSNAITGAGSVIVGGTGTLTLTGVSTYTGGTTIDAGTLRLGDGATDGQIAGAVVDNGTLVFDEASAATTFSSAISGSGSVIQAGSQTLTLSGNNSYSGGTQIQSGTLVIGSSTALGTGRVALSDGAGLMFGATGLSLANDFTLSGVSTWTVASGDTASVAGTLASTGGLALAGGGTLTLTGANTYTGTTTIGAGTLALSGAGSIAQSAGVIDNGTFDISATTGGASITALTGSGAVVLGARPLSVTQASGTFDGAISGTGGLSVTGGTQTLGNANSYSGATTIASGATLALSGQGSIAQTSGVADNGVLDISATTVGAVLSNLSGTGSVSIGTRTLTLSGADGVFSGSFTGSGKLIKQGAGAFILDGDSSAYTGTTEVSAGLLEVGDADNAQAVLGGDVDVDSDATLRGHGTILGDVSNDGTVAPGGSIGTLTIGGNYTQTATATLAIEVSPGAASQLRVNGSATLNGVLAITYDPGTYTSTQYTLLTASKGVSGQFSSTTSTLASGATLGTLESSLTYGANDVVLTLASAAPTSVNVTVVAPTDTSIYTAVGTATVMNAQGVTSALMDRLDDRPAGASGRNASGWAVATGAQTDVDGTDGRPGFQANQYGFLAGFDRSVDDDLIGVAGGYQHIDLSEQATGDSGTVDALRGLIYARRWLGPVSLAGTLGYGLDFMAQKRPFAGIGTASGDHIGQEFTGAAQAGMPMGLAGFVLTPRIGVRYAWLHANGFDESGAGGQDLTVGTDNVRSLQPYAEVALKRAFGDAFRPVDVQVRVGYAREVLDGGRAISVSSQDGTLFTAAGTSLPRGYLTAGIGIGMKPAKNCTVSLDYNALINTDHASAQGGSVKVDWLF</sequence>
<protein>
    <submittedName>
        <fullName evidence="5">Outer membrane autotransporter barrel domain-containing protein</fullName>
    </submittedName>
</protein>
<feature type="domain" description="Autotransporter" evidence="4">
    <location>
        <begin position="935"/>
        <end position="1209"/>
    </location>
</feature>
<dbReference type="SMART" id="SM00869">
    <property type="entry name" value="Autotransporter"/>
    <property type="match status" value="1"/>
</dbReference>
<comment type="caution">
    <text evidence="5">The sequence shown here is derived from an EMBL/GenBank/DDBJ whole genome shotgun (WGS) entry which is preliminary data.</text>
</comment>
<evidence type="ECO:0000313" key="5">
    <source>
        <dbReference type="EMBL" id="SEK12195.1"/>
    </source>
</evidence>
<proteinExistence type="predicted"/>
<dbReference type="InterPro" id="IPR011050">
    <property type="entry name" value="Pectin_lyase_fold/virulence"/>
</dbReference>
<dbReference type="NCBIfam" id="TIGR02601">
    <property type="entry name" value="autotrns_rpt"/>
    <property type="match status" value="4"/>
</dbReference>
<name>A0AAQ1GMF1_9BURK</name>
<accession>A0AAQ1GMF1</accession>
<dbReference type="Pfam" id="PF13018">
    <property type="entry name" value="ESPR"/>
    <property type="match status" value="1"/>
</dbReference>
<evidence type="ECO:0000256" key="3">
    <source>
        <dbReference type="SAM" id="MobiDB-lite"/>
    </source>
</evidence>
<dbReference type="InterPro" id="IPR005546">
    <property type="entry name" value="Autotransporte_beta"/>
</dbReference>
<feature type="compositionally biased region" description="Gly residues" evidence="3">
    <location>
        <begin position="275"/>
        <end position="294"/>
    </location>
</feature>
<dbReference type="EMBL" id="FNZM01000021">
    <property type="protein sequence ID" value="SEK12195.1"/>
    <property type="molecule type" value="Genomic_DNA"/>
</dbReference>
<evidence type="ECO:0000313" key="6">
    <source>
        <dbReference type="Proteomes" id="UP000183529"/>
    </source>
</evidence>
<evidence type="ECO:0000256" key="2">
    <source>
        <dbReference type="ARBA" id="ARBA00023026"/>
    </source>
</evidence>
<feature type="compositionally biased region" description="Gly residues" evidence="3">
    <location>
        <begin position="84"/>
        <end position="105"/>
    </location>
</feature>
<keyword evidence="2" id="KW-0843">Virulence</keyword>
<organism evidence="5 6">
    <name type="scientific">Paraburkholderia tropica</name>
    <dbReference type="NCBI Taxonomy" id="92647"/>
    <lineage>
        <taxon>Bacteria</taxon>
        <taxon>Pseudomonadati</taxon>
        <taxon>Pseudomonadota</taxon>
        <taxon>Betaproteobacteria</taxon>
        <taxon>Burkholderiales</taxon>
        <taxon>Burkholderiaceae</taxon>
        <taxon>Paraburkholderia</taxon>
    </lineage>
</organism>
<keyword evidence="1" id="KW-0732">Signal</keyword>
<dbReference type="SUPFAM" id="SSF51126">
    <property type="entry name" value="Pectin lyase-like"/>
    <property type="match status" value="1"/>
</dbReference>
<dbReference type="SUPFAM" id="SSF103515">
    <property type="entry name" value="Autotransporter"/>
    <property type="match status" value="1"/>
</dbReference>
<feature type="region of interest" description="Disordered" evidence="3">
    <location>
        <begin position="275"/>
        <end position="295"/>
    </location>
</feature>
<reference evidence="5 6" key="1">
    <citation type="submission" date="2016-10" db="EMBL/GenBank/DDBJ databases">
        <authorList>
            <person name="Varghese N."/>
            <person name="Submissions S."/>
        </authorList>
    </citation>
    <scope>NUCLEOTIDE SEQUENCE [LARGE SCALE GENOMIC DNA]</scope>
    <source>
        <strain evidence="5 6">LMG 22274</strain>
    </source>
</reference>
<dbReference type="Gene3D" id="2.40.128.130">
    <property type="entry name" value="Autotransporter beta-domain"/>
    <property type="match status" value="1"/>
</dbReference>
<dbReference type="InterPro" id="IPR006315">
    <property type="entry name" value="OM_autotransptr_brl_dom"/>
</dbReference>
<feature type="region of interest" description="Disordered" evidence="3">
    <location>
        <begin position="80"/>
        <end position="105"/>
    </location>
</feature>
<dbReference type="RefSeq" id="WP_074986875.1">
    <property type="nucleotide sequence ID" value="NZ_CADFGN010000016.1"/>
</dbReference>
<dbReference type="InterPro" id="IPR024973">
    <property type="entry name" value="ESPR"/>
</dbReference>
<gene>
    <name evidence="5" type="ORF">SAMN05216550_121122</name>
</gene>
<dbReference type="Gene3D" id="2.160.20.20">
    <property type="match status" value="1"/>
</dbReference>
<dbReference type="AlphaFoldDB" id="A0AAQ1GMF1"/>
<dbReference type="Proteomes" id="UP000183529">
    <property type="component" value="Unassembled WGS sequence"/>
</dbReference>
<dbReference type="PROSITE" id="PS51208">
    <property type="entry name" value="AUTOTRANSPORTER"/>
    <property type="match status" value="1"/>
</dbReference>
<evidence type="ECO:0000259" key="4">
    <source>
        <dbReference type="PROSITE" id="PS51208"/>
    </source>
</evidence>
<dbReference type="InterPro" id="IPR012332">
    <property type="entry name" value="Autotransporter_pectin_lyase_C"/>
</dbReference>
<evidence type="ECO:0000256" key="1">
    <source>
        <dbReference type="ARBA" id="ARBA00022729"/>
    </source>
</evidence>